<evidence type="ECO:0000256" key="8">
    <source>
        <dbReference type="RuleBase" id="RU361238"/>
    </source>
</evidence>
<evidence type="ECO:0000256" key="7">
    <source>
        <dbReference type="ARBA" id="ARBA00023157"/>
    </source>
</evidence>
<evidence type="ECO:0000256" key="1">
    <source>
        <dbReference type="ARBA" id="ARBA00006249"/>
    </source>
</evidence>
<keyword evidence="10" id="KW-1185">Reference proteome</keyword>
<dbReference type="InterPro" id="IPR029058">
    <property type="entry name" value="AB_hydrolase_fold"/>
</dbReference>
<dbReference type="InterPro" id="IPR011118">
    <property type="entry name" value="Tannase/feruloyl_esterase"/>
</dbReference>
<evidence type="ECO:0000256" key="5">
    <source>
        <dbReference type="ARBA" id="ARBA00022801"/>
    </source>
</evidence>
<proteinExistence type="inferred from homology"/>
<evidence type="ECO:0000256" key="4">
    <source>
        <dbReference type="ARBA" id="ARBA00022729"/>
    </source>
</evidence>
<evidence type="ECO:0000256" key="3">
    <source>
        <dbReference type="ARBA" id="ARBA00022723"/>
    </source>
</evidence>
<dbReference type="PANTHER" id="PTHR33938:SF8">
    <property type="entry name" value="CARBOXYLIC ESTER HYDROLASE"/>
    <property type="match status" value="1"/>
</dbReference>
<dbReference type="GO" id="GO:0030600">
    <property type="term" value="F:feruloyl esterase activity"/>
    <property type="evidence" value="ECO:0007669"/>
    <property type="project" value="UniProtKB-ARBA"/>
</dbReference>
<dbReference type="PANTHER" id="PTHR33938">
    <property type="entry name" value="FERULOYL ESTERASE B-RELATED"/>
    <property type="match status" value="1"/>
</dbReference>
<comment type="similarity">
    <text evidence="1 8">Belongs to the tannase family.</text>
</comment>
<dbReference type="RefSeq" id="XP_060428126.1">
    <property type="nucleotide sequence ID" value="XM_060580551.1"/>
</dbReference>
<dbReference type="EC" id="3.1.1.-" evidence="8"/>
<keyword evidence="6" id="KW-0106">Calcium</keyword>
<dbReference type="AlphaFoldDB" id="A0AAJ0EU96"/>
<dbReference type="SUPFAM" id="SSF53474">
    <property type="entry name" value="alpha/beta-Hydrolases"/>
    <property type="match status" value="1"/>
</dbReference>
<dbReference type="Pfam" id="PF07519">
    <property type="entry name" value="Tannase"/>
    <property type="match status" value="1"/>
</dbReference>
<dbReference type="Proteomes" id="UP001224890">
    <property type="component" value="Unassembled WGS sequence"/>
</dbReference>
<gene>
    <name evidence="9" type="ORF">BDP55DRAFT_746522</name>
</gene>
<protein>
    <recommendedName>
        <fullName evidence="8">Carboxylic ester hydrolase</fullName>
        <ecNumber evidence="8">3.1.1.-</ecNumber>
    </recommendedName>
</protein>
<keyword evidence="4" id="KW-0732">Signal</keyword>
<evidence type="ECO:0000256" key="6">
    <source>
        <dbReference type="ARBA" id="ARBA00022837"/>
    </source>
</evidence>
<keyword evidence="5 8" id="KW-0378">Hydrolase</keyword>
<dbReference type="EMBL" id="JAHMHR010000027">
    <property type="protein sequence ID" value="KAK1674123.1"/>
    <property type="molecule type" value="Genomic_DNA"/>
</dbReference>
<keyword evidence="7" id="KW-1015">Disulfide bond</keyword>
<organism evidence="9 10">
    <name type="scientific">Colletotrichum godetiae</name>
    <dbReference type="NCBI Taxonomy" id="1209918"/>
    <lineage>
        <taxon>Eukaryota</taxon>
        <taxon>Fungi</taxon>
        <taxon>Dikarya</taxon>
        <taxon>Ascomycota</taxon>
        <taxon>Pezizomycotina</taxon>
        <taxon>Sordariomycetes</taxon>
        <taxon>Hypocreomycetidae</taxon>
        <taxon>Glomerellales</taxon>
        <taxon>Glomerellaceae</taxon>
        <taxon>Colletotrichum</taxon>
        <taxon>Colletotrichum acutatum species complex</taxon>
    </lineage>
</organism>
<sequence length="477" mass="52881">MGIHIITLTATEERNFTYKPHPRFQIGRAIHGLNFCNLTNDEIKVTTLFPMENWNGRFQGNGCGGWVTVGIEVGGIMIMPSLESGLAVSTTDGGHSSKLDDASGDDVSWPFTSLGNVNWPLFLDFSHVAIHDMALIEKALTESFYGTPPKYTYFYGGSTGGRQAYMLAQRYPNDFDGVLGFCPAINWDKFQWSPLWAHRVMDKKVVYPRPCEFEAITAAATKACDRLDRVENGIISMPSRSFFDTRTLVGHPFDCGGTDALFTAEAAEAANAAWNGPQSISGEFHWYGYGRDAKMWQFGALHTSCGGEGENCAPVRLCIAESYARYFVAKNAKIDLQTLDHSQWDDLFIASRNEYESITGTSDPDLSRFRKAGGKLLSWHGMTDQIIPVNVTVDYTDRVLKKDPKAHDYFRQFLAPGADHSISNALAPRNTLSALIDWVDKGIAPVALRMRRDICMYPQVQHYIGGDPASPASFACV</sequence>
<comment type="caution">
    <text evidence="9">The sequence shown here is derived from an EMBL/GenBank/DDBJ whole genome shotgun (WGS) entry which is preliminary data.</text>
</comment>
<dbReference type="GO" id="GO:0046872">
    <property type="term" value="F:metal ion binding"/>
    <property type="evidence" value="ECO:0007669"/>
    <property type="project" value="UniProtKB-KW"/>
</dbReference>
<keyword evidence="2" id="KW-0719">Serine esterase</keyword>
<name>A0AAJ0EU96_9PEZI</name>
<reference evidence="9" key="1">
    <citation type="submission" date="2021-06" db="EMBL/GenBank/DDBJ databases">
        <title>Comparative genomics, transcriptomics and evolutionary studies reveal genomic signatures of adaptation to plant cell wall in hemibiotrophic fungi.</title>
        <authorList>
            <consortium name="DOE Joint Genome Institute"/>
            <person name="Baroncelli R."/>
            <person name="Diaz J.F."/>
            <person name="Benocci T."/>
            <person name="Peng M."/>
            <person name="Battaglia E."/>
            <person name="Haridas S."/>
            <person name="Andreopoulos W."/>
            <person name="Labutti K."/>
            <person name="Pangilinan J."/>
            <person name="Floch G.L."/>
            <person name="Makela M.R."/>
            <person name="Henrissat B."/>
            <person name="Grigoriev I.V."/>
            <person name="Crouch J.A."/>
            <person name="De Vries R.P."/>
            <person name="Sukno S.A."/>
            <person name="Thon M.R."/>
        </authorList>
    </citation>
    <scope>NUCLEOTIDE SEQUENCE</scope>
    <source>
        <strain evidence="9">CBS 193.32</strain>
    </source>
</reference>
<dbReference type="Gene3D" id="3.40.50.1820">
    <property type="entry name" value="alpha/beta hydrolase"/>
    <property type="match status" value="2"/>
</dbReference>
<keyword evidence="3" id="KW-0479">Metal-binding</keyword>
<dbReference type="GeneID" id="85465077"/>
<accession>A0AAJ0EU96</accession>
<evidence type="ECO:0000313" key="9">
    <source>
        <dbReference type="EMBL" id="KAK1674123.1"/>
    </source>
</evidence>
<evidence type="ECO:0000313" key="10">
    <source>
        <dbReference type="Proteomes" id="UP001224890"/>
    </source>
</evidence>
<evidence type="ECO:0000256" key="2">
    <source>
        <dbReference type="ARBA" id="ARBA00022487"/>
    </source>
</evidence>